<name>A0A3M7SIY3_BRAPC</name>
<protein>
    <submittedName>
        <fullName evidence="1">DnaJ domain protein</fullName>
    </submittedName>
</protein>
<proteinExistence type="predicted"/>
<sequence length="368" mass="42554">MSITDSDQSSCIEKLALEYFLENYFFELVQNLNIKNVFQFEFTIEEKTKIVRFFNLIQRARLDVDETNQIYGTDNSLDTVLEYAFSKHETEDDIFEKRKKMYEENKEKIHKIYEHEFKRNKVQHYQNNSQFVNIATNILSSLAKFSKENPFLSNYLRDGFFSISDELLETFSQLGTVKGNIISGSFMFGVLSAISVGKNLFRYYKEKDSGQFTFHDFVLSMGTETAVHGACSFTISTCSVVGSIIGSCFPGIGNIIGSFVGSLIGALISTKLVQPTILNFQKKLVLENIKPNLDLSMYKESLKKFNIDEYAKVSNIKGLRKYYLLENHPDKNMADQTFIDEKTKKFLEFEVHFRIIEAYRKANNTWID</sequence>
<accession>A0A3M7SIY3</accession>
<dbReference type="AlphaFoldDB" id="A0A3M7SIY3"/>
<dbReference type="EMBL" id="REGN01001280">
    <property type="protein sequence ID" value="RNA35864.1"/>
    <property type="molecule type" value="Genomic_DNA"/>
</dbReference>
<dbReference type="Proteomes" id="UP000276133">
    <property type="component" value="Unassembled WGS sequence"/>
</dbReference>
<organism evidence="1 2">
    <name type="scientific">Brachionus plicatilis</name>
    <name type="common">Marine rotifer</name>
    <name type="synonym">Brachionus muelleri</name>
    <dbReference type="NCBI Taxonomy" id="10195"/>
    <lineage>
        <taxon>Eukaryota</taxon>
        <taxon>Metazoa</taxon>
        <taxon>Spiralia</taxon>
        <taxon>Gnathifera</taxon>
        <taxon>Rotifera</taxon>
        <taxon>Eurotatoria</taxon>
        <taxon>Monogononta</taxon>
        <taxon>Pseudotrocha</taxon>
        <taxon>Ploima</taxon>
        <taxon>Brachionidae</taxon>
        <taxon>Brachionus</taxon>
    </lineage>
</organism>
<comment type="caution">
    <text evidence="1">The sequence shown here is derived from an EMBL/GenBank/DDBJ whole genome shotgun (WGS) entry which is preliminary data.</text>
</comment>
<gene>
    <name evidence="1" type="ORF">BpHYR1_002281</name>
</gene>
<evidence type="ECO:0000313" key="1">
    <source>
        <dbReference type="EMBL" id="RNA35864.1"/>
    </source>
</evidence>
<keyword evidence="2" id="KW-1185">Reference proteome</keyword>
<reference evidence="1 2" key="1">
    <citation type="journal article" date="2018" name="Sci. Rep.">
        <title>Genomic signatures of local adaptation to the degree of environmental predictability in rotifers.</title>
        <authorList>
            <person name="Franch-Gras L."/>
            <person name="Hahn C."/>
            <person name="Garcia-Roger E.M."/>
            <person name="Carmona M.J."/>
            <person name="Serra M."/>
            <person name="Gomez A."/>
        </authorList>
    </citation>
    <scope>NUCLEOTIDE SEQUENCE [LARGE SCALE GENOMIC DNA]</scope>
    <source>
        <strain evidence="1">HYR1</strain>
    </source>
</reference>
<evidence type="ECO:0000313" key="2">
    <source>
        <dbReference type="Proteomes" id="UP000276133"/>
    </source>
</evidence>